<comment type="subcellular location">
    <subcellularLocation>
        <location evidence="1 12 13">Cytoplasm</location>
    </subcellularLocation>
</comment>
<dbReference type="Gene3D" id="3.40.50.300">
    <property type="entry name" value="P-loop containing nucleotide triphosphate hydrolases"/>
    <property type="match status" value="1"/>
</dbReference>
<dbReference type="Pfam" id="PF02463">
    <property type="entry name" value="SMC_N"/>
    <property type="match status" value="1"/>
</dbReference>
<dbReference type="HOGENOM" id="CLU_040267_0_1_9"/>
<dbReference type="CDD" id="cd03242">
    <property type="entry name" value="ABC_RecF"/>
    <property type="match status" value="1"/>
</dbReference>
<dbReference type="KEGG" id="ccl:Clocl_0004"/>
<organism evidence="15 16">
    <name type="scientific">Acetivibrio clariflavus (strain DSM 19732 / NBRC 101661 / EBR45)</name>
    <name type="common">Clostridium clariflavum</name>
    <dbReference type="NCBI Taxonomy" id="720554"/>
    <lineage>
        <taxon>Bacteria</taxon>
        <taxon>Bacillati</taxon>
        <taxon>Bacillota</taxon>
        <taxon>Clostridia</taxon>
        <taxon>Eubacteriales</taxon>
        <taxon>Oscillospiraceae</taxon>
        <taxon>Acetivibrio</taxon>
    </lineage>
</organism>
<dbReference type="Gene3D" id="1.20.1050.90">
    <property type="entry name" value="RecF/RecN/SMC, N-terminal domain"/>
    <property type="match status" value="1"/>
</dbReference>
<dbReference type="GO" id="GO:0003697">
    <property type="term" value="F:single-stranded DNA binding"/>
    <property type="evidence" value="ECO:0007669"/>
    <property type="project" value="UniProtKB-UniRule"/>
</dbReference>
<keyword evidence="8 12" id="KW-0067">ATP-binding</keyword>
<protein>
    <recommendedName>
        <fullName evidence="3 12">DNA replication and repair protein RecF</fullName>
    </recommendedName>
</protein>
<evidence type="ECO:0000259" key="14">
    <source>
        <dbReference type="Pfam" id="PF02463"/>
    </source>
</evidence>
<evidence type="ECO:0000256" key="3">
    <source>
        <dbReference type="ARBA" id="ARBA00020170"/>
    </source>
</evidence>
<dbReference type="NCBIfam" id="TIGR00611">
    <property type="entry name" value="recf"/>
    <property type="match status" value="1"/>
</dbReference>
<keyword evidence="10 12" id="KW-0234">DNA repair</keyword>
<dbReference type="STRING" id="720554.Clocl_0004"/>
<evidence type="ECO:0000313" key="15">
    <source>
        <dbReference type="EMBL" id="AEV66764.1"/>
    </source>
</evidence>
<evidence type="ECO:0000256" key="1">
    <source>
        <dbReference type="ARBA" id="ARBA00004496"/>
    </source>
</evidence>
<dbReference type="OrthoDB" id="9803889at2"/>
<feature type="binding site" evidence="12">
    <location>
        <begin position="30"/>
        <end position="37"/>
    </location>
    <ligand>
        <name>ATP</name>
        <dbReference type="ChEBI" id="CHEBI:30616"/>
    </ligand>
</feature>
<dbReference type="GO" id="GO:0005737">
    <property type="term" value="C:cytoplasm"/>
    <property type="evidence" value="ECO:0007669"/>
    <property type="project" value="UniProtKB-SubCell"/>
</dbReference>
<reference evidence="16" key="1">
    <citation type="submission" date="2011-12" db="EMBL/GenBank/DDBJ databases">
        <title>Complete sequence of Clostridium clariflavum DSM 19732.</title>
        <authorList>
            <consortium name="US DOE Joint Genome Institute"/>
            <person name="Lucas S."/>
            <person name="Han J."/>
            <person name="Lapidus A."/>
            <person name="Cheng J.-F."/>
            <person name="Goodwin L."/>
            <person name="Pitluck S."/>
            <person name="Peters L."/>
            <person name="Teshima H."/>
            <person name="Detter J.C."/>
            <person name="Han C."/>
            <person name="Tapia R."/>
            <person name="Land M."/>
            <person name="Hauser L."/>
            <person name="Kyrpides N."/>
            <person name="Ivanova N."/>
            <person name="Pagani I."/>
            <person name="Kitzmiller T."/>
            <person name="Lynd L."/>
            <person name="Izquierdo J."/>
            <person name="Woyke T."/>
        </authorList>
    </citation>
    <scope>NUCLEOTIDE SEQUENCE [LARGE SCALE GENOMIC DNA]</scope>
    <source>
        <strain evidence="16">DSM 19732 / NBRC 101661 / EBR45</strain>
    </source>
</reference>
<dbReference type="GO" id="GO:0006260">
    <property type="term" value="P:DNA replication"/>
    <property type="evidence" value="ECO:0007669"/>
    <property type="project" value="UniProtKB-UniRule"/>
</dbReference>
<dbReference type="InterPro" id="IPR001238">
    <property type="entry name" value="DNA-binding_RecF"/>
</dbReference>
<proteinExistence type="inferred from homology"/>
<evidence type="ECO:0000256" key="6">
    <source>
        <dbReference type="ARBA" id="ARBA00022741"/>
    </source>
</evidence>
<accession>G8LYP6</accession>
<evidence type="ECO:0000256" key="9">
    <source>
        <dbReference type="ARBA" id="ARBA00023125"/>
    </source>
</evidence>
<dbReference type="InterPro" id="IPR003395">
    <property type="entry name" value="RecF/RecN/SMC_N"/>
</dbReference>
<feature type="domain" description="RecF/RecN/SMC N-terminal" evidence="14">
    <location>
        <begin position="2"/>
        <end position="352"/>
    </location>
</feature>
<dbReference type="PANTHER" id="PTHR32182">
    <property type="entry name" value="DNA REPLICATION AND REPAIR PROTEIN RECF"/>
    <property type="match status" value="1"/>
</dbReference>
<dbReference type="InterPro" id="IPR027417">
    <property type="entry name" value="P-loop_NTPase"/>
</dbReference>
<dbReference type="eggNOG" id="COG1195">
    <property type="taxonomic scope" value="Bacteria"/>
</dbReference>
<dbReference type="InterPro" id="IPR018078">
    <property type="entry name" value="DNA-binding_RecF_CS"/>
</dbReference>
<comment type="similarity">
    <text evidence="2 12 13">Belongs to the RecF family.</text>
</comment>
<dbReference type="PROSITE" id="PS00618">
    <property type="entry name" value="RECF_2"/>
    <property type="match status" value="1"/>
</dbReference>
<dbReference type="InterPro" id="IPR042174">
    <property type="entry name" value="RecF_2"/>
</dbReference>
<dbReference type="HAMAP" id="MF_00365">
    <property type="entry name" value="RecF"/>
    <property type="match status" value="1"/>
</dbReference>
<dbReference type="Proteomes" id="UP000005435">
    <property type="component" value="Chromosome"/>
</dbReference>
<evidence type="ECO:0000256" key="8">
    <source>
        <dbReference type="ARBA" id="ARBA00022840"/>
    </source>
</evidence>
<dbReference type="GO" id="GO:0009432">
    <property type="term" value="P:SOS response"/>
    <property type="evidence" value="ECO:0007669"/>
    <property type="project" value="UniProtKB-UniRule"/>
</dbReference>
<dbReference type="GO" id="GO:0000731">
    <property type="term" value="P:DNA synthesis involved in DNA repair"/>
    <property type="evidence" value="ECO:0007669"/>
    <property type="project" value="TreeGrafter"/>
</dbReference>
<keyword evidence="9 12" id="KW-0238">DNA-binding</keyword>
<keyword evidence="11 12" id="KW-0742">SOS response</keyword>
<reference evidence="15 16" key="2">
    <citation type="journal article" date="2012" name="Stand. Genomic Sci.">
        <title>Complete Genome Sequence of Clostridium clariflavum DSM 19732.</title>
        <authorList>
            <person name="Izquierdo J.A."/>
            <person name="Goodwin L."/>
            <person name="Davenport K.W."/>
            <person name="Teshima H."/>
            <person name="Bruce D."/>
            <person name="Detter C."/>
            <person name="Tapia R."/>
            <person name="Han S."/>
            <person name="Land M."/>
            <person name="Hauser L."/>
            <person name="Jeffries C.D."/>
            <person name="Han J."/>
            <person name="Pitluck S."/>
            <person name="Nolan M."/>
            <person name="Chen A."/>
            <person name="Huntemann M."/>
            <person name="Mavromatis K."/>
            <person name="Mikhailova N."/>
            <person name="Liolios K."/>
            <person name="Woyke T."/>
            <person name="Lynd L.R."/>
        </authorList>
    </citation>
    <scope>NUCLEOTIDE SEQUENCE [LARGE SCALE GENOMIC DNA]</scope>
    <source>
        <strain evidence="16">DSM 19732 / NBRC 101661 / EBR45</strain>
    </source>
</reference>
<dbReference type="AlphaFoldDB" id="G8LYP6"/>
<dbReference type="PANTHER" id="PTHR32182:SF0">
    <property type="entry name" value="DNA REPLICATION AND REPAIR PROTEIN RECF"/>
    <property type="match status" value="1"/>
</dbReference>
<gene>
    <name evidence="12" type="primary">recF</name>
    <name evidence="15" type="ordered locus">Clocl_0004</name>
</gene>
<evidence type="ECO:0000256" key="10">
    <source>
        <dbReference type="ARBA" id="ARBA00023204"/>
    </source>
</evidence>
<evidence type="ECO:0000256" key="7">
    <source>
        <dbReference type="ARBA" id="ARBA00022763"/>
    </source>
</evidence>
<evidence type="ECO:0000256" key="5">
    <source>
        <dbReference type="ARBA" id="ARBA00022705"/>
    </source>
</evidence>
<keyword evidence="4 12" id="KW-0963">Cytoplasm</keyword>
<evidence type="ECO:0000256" key="12">
    <source>
        <dbReference type="HAMAP-Rule" id="MF_00365"/>
    </source>
</evidence>
<dbReference type="GO" id="GO:0006302">
    <property type="term" value="P:double-strand break repair"/>
    <property type="evidence" value="ECO:0007669"/>
    <property type="project" value="TreeGrafter"/>
</dbReference>
<comment type="function">
    <text evidence="12 13">The RecF protein is involved in DNA metabolism; it is required for DNA replication and normal SOS inducibility. RecF binds preferentially to single-stranded, linear DNA. It also seems to bind ATP.</text>
</comment>
<keyword evidence="7 12" id="KW-0227">DNA damage</keyword>
<dbReference type="SUPFAM" id="SSF52540">
    <property type="entry name" value="P-loop containing nucleoside triphosphate hydrolases"/>
    <property type="match status" value="1"/>
</dbReference>
<name>G8LYP6_ACECE</name>
<evidence type="ECO:0000313" key="16">
    <source>
        <dbReference type="Proteomes" id="UP000005435"/>
    </source>
</evidence>
<keyword evidence="5 12" id="KW-0235">DNA replication</keyword>
<keyword evidence="16" id="KW-1185">Reference proteome</keyword>
<evidence type="ECO:0000256" key="11">
    <source>
        <dbReference type="ARBA" id="ARBA00023236"/>
    </source>
</evidence>
<evidence type="ECO:0000256" key="4">
    <source>
        <dbReference type="ARBA" id="ARBA00022490"/>
    </source>
</evidence>
<evidence type="ECO:0000256" key="13">
    <source>
        <dbReference type="RuleBase" id="RU000578"/>
    </source>
</evidence>
<keyword evidence="6 12" id="KW-0547">Nucleotide-binding</keyword>
<sequence length="370" mass="43416">MFIESLNLRGFRNYKDIKMDFSKNYNVIYGENAQGKTNIIEAIFLCASGRSHRTSKDSELLNINSNNYYIRLDTIKNQEDLSIEIMYEKDKKKFIKINEIPQKKIGSLMGNLLAVIFSPEDLSVINEGPSQRRRFIDITLSQIKPAYFFDLQQYNRILTQRNSLLKEIQDKKSLINTLDIWNIKIAEIASRIIKARYDFINRLRKYANVYNSMLSSNNENMRIDYSSSIEVENFNDAEKIKEDIYNELERIKNHEIMRGTTLKGPHRDDYEIYINDLNVKSFGSQGQKRTVILSVKLSELQIIKEETGEYPILLLDDVMSELDQKRREILFDCINNIQTFITCTEKDIFYNKDFKNVLFFNIKNGNTIVG</sequence>
<evidence type="ECO:0000256" key="2">
    <source>
        <dbReference type="ARBA" id="ARBA00008016"/>
    </source>
</evidence>
<dbReference type="EMBL" id="CP003065">
    <property type="protein sequence ID" value="AEV66764.1"/>
    <property type="molecule type" value="Genomic_DNA"/>
</dbReference>
<dbReference type="RefSeq" id="WP_014253402.1">
    <property type="nucleotide sequence ID" value="NC_016627.1"/>
</dbReference>
<dbReference type="GO" id="GO:0005524">
    <property type="term" value="F:ATP binding"/>
    <property type="evidence" value="ECO:0007669"/>
    <property type="project" value="UniProtKB-UniRule"/>
</dbReference>